<evidence type="ECO:0000313" key="1">
    <source>
        <dbReference type="EMBL" id="ENI05092.1"/>
    </source>
</evidence>
<dbReference type="HOGENOM" id="CLU_2775753_0_0_1"/>
<reference evidence="2" key="2">
    <citation type="journal article" date="2013" name="PLoS Genet.">
        <title>Comparative genome structure, secondary metabolite, and effector coding capacity across Cochliobolus pathogens.</title>
        <authorList>
            <person name="Condon B.J."/>
            <person name="Leng Y."/>
            <person name="Wu D."/>
            <person name="Bushley K.E."/>
            <person name="Ohm R.A."/>
            <person name="Otillar R."/>
            <person name="Martin J."/>
            <person name="Schackwitz W."/>
            <person name="Grimwood J."/>
            <person name="MohdZainudin N."/>
            <person name="Xue C."/>
            <person name="Wang R."/>
            <person name="Manning V.A."/>
            <person name="Dhillon B."/>
            <person name="Tu Z.J."/>
            <person name="Steffenson B.J."/>
            <person name="Salamov A."/>
            <person name="Sun H."/>
            <person name="Lowry S."/>
            <person name="LaButti K."/>
            <person name="Han J."/>
            <person name="Copeland A."/>
            <person name="Lindquist E."/>
            <person name="Barry K."/>
            <person name="Schmutz J."/>
            <person name="Baker S.E."/>
            <person name="Ciuffetti L.M."/>
            <person name="Grigoriev I.V."/>
            <person name="Zhong S."/>
            <person name="Turgeon B.G."/>
        </authorList>
    </citation>
    <scope>NUCLEOTIDE SEQUENCE [LARGE SCALE GENOMIC DNA]</scope>
    <source>
        <strain evidence="2">C4 / ATCC 48331 / race T</strain>
    </source>
</reference>
<reference evidence="1 2" key="1">
    <citation type="journal article" date="2012" name="PLoS Pathog.">
        <title>Diverse lifestyles and strategies of plant pathogenesis encoded in the genomes of eighteen Dothideomycetes fungi.</title>
        <authorList>
            <person name="Ohm R.A."/>
            <person name="Feau N."/>
            <person name="Henrissat B."/>
            <person name="Schoch C.L."/>
            <person name="Horwitz B.A."/>
            <person name="Barry K.W."/>
            <person name="Condon B.J."/>
            <person name="Copeland A.C."/>
            <person name="Dhillon B."/>
            <person name="Glaser F."/>
            <person name="Hesse C.N."/>
            <person name="Kosti I."/>
            <person name="LaButti K."/>
            <person name="Lindquist E.A."/>
            <person name="Lucas S."/>
            <person name="Salamov A.A."/>
            <person name="Bradshaw R.E."/>
            <person name="Ciuffetti L."/>
            <person name="Hamelin R.C."/>
            <person name="Kema G.H.J."/>
            <person name="Lawrence C."/>
            <person name="Scott J.A."/>
            <person name="Spatafora J.W."/>
            <person name="Turgeon B.G."/>
            <person name="de Wit P.J.G.M."/>
            <person name="Zhong S."/>
            <person name="Goodwin S.B."/>
            <person name="Grigoriev I.V."/>
        </authorList>
    </citation>
    <scope>NUCLEOTIDE SEQUENCE [LARGE SCALE GENOMIC DNA]</scope>
    <source>
        <strain evidence="2">C4 / ATCC 48331 / race T</strain>
    </source>
</reference>
<accession>N4XIZ6</accession>
<name>N4XIZ6_COCH4</name>
<sequence length="69" mass="8170">MKMFLNYKYRTGSKPEGFFCRRDGMLGWRTIYHLACPCLVCLEIPSLGTGTPFSFRHFFSLDHHRYFPS</sequence>
<keyword evidence="2" id="KW-1185">Reference proteome</keyword>
<protein>
    <submittedName>
        <fullName evidence="1">Uncharacterized protein</fullName>
    </submittedName>
</protein>
<proteinExistence type="predicted"/>
<dbReference type="EMBL" id="KB733455">
    <property type="protein sequence ID" value="ENI05092.1"/>
    <property type="molecule type" value="Genomic_DNA"/>
</dbReference>
<organism evidence="1 2">
    <name type="scientific">Cochliobolus heterostrophus (strain C4 / ATCC 48331 / race T)</name>
    <name type="common">Southern corn leaf blight fungus</name>
    <name type="synonym">Bipolaris maydis</name>
    <dbReference type="NCBI Taxonomy" id="665024"/>
    <lineage>
        <taxon>Eukaryota</taxon>
        <taxon>Fungi</taxon>
        <taxon>Dikarya</taxon>
        <taxon>Ascomycota</taxon>
        <taxon>Pezizomycotina</taxon>
        <taxon>Dothideomycetes</taxon>
        <taxon>Pleosporomycetidae</taxon>
        <taxon>Pleosporales</taxon>
        <taxon>Pleosporineae</taxon>
        <taxon>Pleosporaceae</taxon>
        <taxon>Bipolaris</taxon>
    </lineage>
</organism>
<dbReference type="AlphaFoldDB" id="N4XIZ6"/>
<evidence type="ECO:0000313" key="2">
    <source>
        <dbReference type="Proteomes" id="UP000012338"/>
    </source>
</evidence>
<gene>
    <name evidence="1" type="ORF">COCC4DRAFT_196152</name>
</gene>
<dbReference type="Proteomes" id="UP000012338">
    <property type="component" value="Unassembled WGS sequence"/>
</dbReference>